<dbReference type="InterPro" id="IPR019197">
    <property type="entry name" value="Biotin-prot_ligase_N"/>
</dbReference>
<dbReference type="Gene3D" id="3.30.930.10">
    <property type="entry name" value="Bira Bifunctional Protein, Domain 2"/>
    <property type="match status" value="1"/>
</dbReference>
<accession>A0A2S5BBR2</accession>
<dbReference type="GO" id="GO:0005737">
    <property type="term" value="C:cytoplasm"/>
    <property type="evidence" value="ECO:0007669"/>
    <property type="project" value="TreeGrafter"/>
</dbReference>
<dbReference type="InterPro" id="IPR004143">
    <property type="entry name" value="BPL_LPL_catalytic"/>
</dbReference>
<comment type="caution">
    <text evidence="5">The sequence shown here is derived from an EMBL/GenBank/DDBJ whole genome shotgun (WGS) entry which is preliminary data.</text>
</comment>
<evidence type="ECO:0000256" key="3">
    <source>
        <dbReference type="SAM" id="MobiDB-lite"/>
    </source>
</evidence>
<feature type="domain" description="BPL/LPL catalytic" evidence="4">
    <location>
        <begin position="364"/>
        <end position="564"/>
    </location>
</feature>
<dbReference type="PANTHER" id="PTHR12835:SF5">
    <property type="entry name" value="BIOTIN--PROTEIN LIGASE"/>
    <property type="match status" value="1"/>
</dbReference>
<dbReference type="PANTHER" id="PTHR12835">
    <property type="entry name" value="BIOTIN PROTEIN LIGASE"/>
    <property type="match status" value="1"/>
</dbReference>
<keyword evidence="2" id="KW-0436">Ligase</keyword>
<dbReference type="GO" id="GO:0004077">
    <property type="term" value="F:biotin--[biotin carboxyl-carrier protein] ligase activity"/>
    <property type="evidence" value="ECO:0007669"/>
    <property type="project" value="InterPro"/>
</dbReference>
<feature type="compositionally biased region" description="Low complexity" evidence="3">
    <location>
        <begin position="313"/>
        <end position="322"/>
    </location>
</feature>
<dbReference type="OrthoDB" id="10250105at2759"/>
<dbReference type="Proteomes" id="UP000237144">
    <property type="component" value="Unassembled WGS sequence"/>
</dbReference>
<dbReference type="InterPro" id="IPR029062">
    <property type="entry name" value="Class_I_gatase-like"/>
</dbReference>
<dbReference type="InterPro" id="IPR004408">
    <property type="entry name" value="Biotin_CoA_COase_ligase"/>
</dbReference>
<gene>
    <name evidence="5" type="ORF">BMF94_2648</name>
</gene>
<feature type="region of interest" description="Disordered" evidence="3">
    <location>
        <begin position="307"/>
        <end position="328"/>
    </location>
</feature>
<sequence>MNVLVYDGSGVSAASRDDTLRFLRSFLDGRYDVQTVSPRTLKEEPWTATCALLVVPGGRDLPYCHDLGIAGTRKIRDWVRGGGKYLGICAGAYFASSSIEFEVGQPLEVTGRRDLAFFDGLCRGTVFPGFEYDSDAGARHVEIALNRTAWRDFWPQSPSSVTVFYNGGGAFFPNAMADPASWTPLASYADAPDSPAAGVLCYPGRGRAVLWGVHPEHAIRISEDPVRAGSAERARLEMLRASLTALELDVGAGPAAPPQLSALYLSSDRPGLVSDVAAAIAAASEMSGPAETTLCDRHDTFIMQPVPTAGSFETAPTTTDAATDTEAEPDLHAEPKRIFVCDASLPDRTRTPLFDTNAYFARLGPRAKIGRALLYGEVVTSTQTMLDRNDRFLACIPDGVACIASHQVAGRGRGGNSWISSAGCLQFSLVLRLAQDQAHRIVFVQYLMGLAVVEAIAAIPGLEQLGVCLKWPNDIYADFGRPQDGAPRYRKIGGILVNSSFRDGVFSLVVGCGVNVSNPKPTTSVNALIYKLANETKIDYTPLRSEDVLALVMAKLDDMWPEFVSRGFAPFVDSYLKRWIHQNEIVTLESTQQRVKIVGITPDHGLLRTIPLDADSSETAFFAMPGARSAAPKYVDLQPDGNRFDILKGLISARSN</sequence>
<evidence type="ECO:0000313" key="5">
    <source>
        <dbReference type="EMBL" id="POY74210.1"/>
    </source>
</evidence>
<name>A0A2S5BBR2_9BASI</name>
<keyword evidence="6" id="KW-1185">Reference proteome</keyword>
<dbReference type="Pfam" id="PF09825">
    <property type="entry name" value="BPL_N"/>
    <property type="match status" value="1"/>
</dbReference>
<dbReference type="SUPFAM" id="SSF52317">
    <property type="entry name" value="Class I glutamine amidotransferase-like"/>
    <property type="match status" value="1"/>
</dbReference>
<dbReference type="AlphaFoldDB" id="A0A2S5BBR2"/>
<dbReference type="Pfam" id="PF03099">
    <property type="entry name" value="BPL_LplA_LipB"/>
    <property type="match status" value="1"/>
</dbReference>
<organism evidence="5 6">
    <name type="scientific">Rhodotorula taiwanensis</name>
    <dbReference type="NCBI Taxonomy" id="741276"/>
    <lineage>
        <taxon>Eukaryota</taxon>
        <taxon>Fungi</taxon>
        <taxon>Dikarya</taxon>
        <taxon>Basidiomycota</taxon>
        <taxon>Pucciniomycotina</taxon>
        <taxon>Microbotryomycetes</taxon>
        <taxon>Sporidiobolales</taxon>
        <taxon>Sporidiobolaceae</taxon>
        <taxon>Rhodotorula</taxon>
    </lineage>
</organism>
<protein>
    <recommendedName>
        <fullName evidence="4">BPL/LPL catalytic domain-containing protein</fullName>
    </recommendedName>
</protein>
<evidence type="ECO:0000313" key="6">
    <source>
        <dbReference type="Proteomes" id="UP000237144"/>
    </source>
</evidence>
<evidence type="ECO:0000256" key="1">
    <source>
        <dbReference type="ARBA" id="ARBA00009934"/>
    </source>
</evidence>
<dbReference type="PROSITE" id="PS51733">
    <property type="entry name" value="BPL_LPL_CATALYTIC"/>
    <property type="match status" value="1"/>
</dbReference>
<dbReference type="CDD" id="cd03144">
    <property type="entry name" value="GATase1_ScBLP_like"/>
    <property type="match status" value="1"/>
</dbReference>
<reference evidence="5 6" key="1">
    <citation type="journal article" date="2018" name="Front. Microbiol.">
        <title>Prospects for Fungal Bioremediation of Acidic Radioactive Waste Sites: Characterization and Genome Sequence of Rhodotorula taiwanensis MD1149.</title>
        <authorList>
            <person name="Tkavc R."/>
            <person name="Matrosova V.Y."/>
            <person name="Grichenko O.E."/>
            <person name="Gostincar C."/>
            <person name="Volpe R.P."/>
            <person name="Klimenkova P."/>
            <person name="Gaidamakova E.K."/>
            <person name="Zhou C.E."/>
            <person name="Stewart B.J."/>
            <person name="Lyman M.G."/>
            <person name="Malfatti S.A."/>
            <person name="Rubinfeld B."/>
            <person name="Courtot M."/>
            <person name="Singh J."/>
            <person name="Dalgard C.L."/>
            <person name="Hamilton T."/>
            <person name="Frey K.G."/>
            <person name="Gunde-Cimerman N."/>
            <person name="Dugan L."/>
            <person name="Daly M.J."/>
        </authorList>
    </citation>
    <scope>NUCLEOTIDE SEQUENCE [LARGE SCALE GENOMIC DNA]</scope>
    <source>
        <strain evidence="5 6">MD1149</strain>
    </source>
</reference>
<proteinExistence type="inferred from homology"/>
<dbReference type="STRING" id="741276.A0A2S5BBR2"/>
<dbReference type="NCBIfam" id="TIGR00121">
    <property type="entry name" value="birA_ligase"/>
    <property type="match status" value="1"/>
</dbReference>
<dbReference type="EMBL" id="PJQD01000026">
    <property type="protein sequence ID" value="POY74210.1"/>
    <property type="molecule type" value="Genomic_DNA"/>
</dbReference>
<dbReference type="CDD" id="cd16442">
    <property type="entry name" value="BPL"/>
    <property type="match status" value="1"/>
</dbReference>
<dbReference type="SUPFAM" id="SSF55681">
    <property type="entry name" value="Class II aaRS and biotin synthetases"/>
    <property type="match status" value="1"/>
</dbReference>
<evidence type="ECO:0000259" key="4">
    <source>
        <dbReference type="PROSITE" id="PS51733"/>
    </source>
</evidence>
<comment type="similarity">
    <text evidence="1">Belongs to the biotin--protein ligase family.</text>
</comment>
<evidence type="ECO:0000256" key="2">
    <source>
        <dbReference type="ARBA" id="ARBA00022598"/>
    </source>
</evidence>
<dbReference type="InterPro" id="IPR045864">
    <property type="entry name" value="aa-tRNA-synth_II/BPL/LPL"/>
</dbReference>